<name>E3MMB6_CAERE</name>
<feature type="transmembrane region" description="Helical" evidence="1">
    <location>
        <begin position="163"/>
        <end position="183"/>
    </location>
</feature>
<feature type="transmembrane region" description="Helical" evidence="1">
    <location>
        <begin position="254"/>
        <end position="277"/>
    </location>
</feature>
<sequence>MVNRELGLVINGNSNYSNYTFDPLTFSCLLSFGPLIYIIPTFVVIIRVIRTFYRNIIGKKDKNFNRNVFTVLVLSNFSSLGFFFSDLIVIRAPSTGIMTSWCYRQEPNRFLNIVFQAQAYFNYCTMLYPVLFSVVRLVITYVPNRHDEVNAKILKFAIPAIQIYPLLLLLHMIPALGVCRQHSSPYSFGAVYVHFINSWRGIMNAPITVINSAVWLTTCLILNFILYRKLRKLKTVSLSQSQTHQNIRNRIIEVSLSLTTLAMLFAYATNLVFLGSFMIDYDIATYLVVFRPFGYDLELCVVPWVFYLTHPAFRKKSDSRIVVNSNRKPPLSV</sequence>
<dbReference type="EMBL" id="DS268456">
    <property type="protein sequence ID" value="EFP04859.1"/>
    <property type="molecule type" value="Genomic_DNA"/>
</dbReference>
<dbReference type="InterPro" id="IPR003839">
    <property type="entry name" value="7TM_GPCR_serpentine_rcpt_Sru"/>
</dbReference>
<dbReference type="Pfam" id="PF10322">
    <property type="entry name" value="7TM_GPCR_Sru"/>
    <property type="match status" value="1"/>
</dbReference>
<feature type="transmembrane region" description="Helical" evidence="1">
    <location>
        <begin position="67"/>
        <end position="90"/>
    </location>
</feature>
<accession>E3MMB6</accession>
<dbReference type="STRING" id="31234.E3MMB6"/>
<dbReference type="OMA" id="CLILNWI"/>
<dbReference type="PANTHER" id="PTHR46045">
    <property type="entry name" value="SERPENTINE RECEPTOR, CLASS U-RELATED"/>
    <property type="match status" value="1"/>
</dbReference>
<gene>
    <name evidence="2" type="primary">Cre-sru-19</name>
    <name evidence="2" type="ORF">CRE_30034</name>
</gene>
<dbReference type="eggNOG" id="ENOG502TG0Y">
    <property type="taxonomic scope" value="Eukaryota"/>
</dbReference>
<dbReference type="Proteomes" id="UP000008281">
    <property type="component" value="Unassembled WGS sequence"/>
</dbReference>
<dbReference type="HOGENOM" id="CLU_049496_0_0_1"/>
<reference evidence="2" key="1">
    <citation type="submission" date="2007-07" db="EMBL/GenBank/DDBJ databases">
        <title>PCAP assembly of the Caenorhabditis remanei genome.</title>
        <authorList>
            <consortium name="The Caenorhabditis remanei Sequencing Consortium"/>
            <person name="Wilson R.K."/>
        </authorList>
    </citation>
    <scope>NUCLEOTIDE SEQUENCE [LARGE SCALE GENOMIC DNA]</scope>
    <source>
        <strain evidence="2">PB4641</strain>
    </source>
</reference>
<dbReference type="FunCoup" id="E3MMB6">
    <property type="interactions" value="9"/>
</dbReference>
<feature type="transmembrane region" description="Helical" evidence="1">
    <location>
        <begin position="283"/>
        <end position="307"/>
    </location>
</feature>
<protein>
    <submittedName>
        <fullName evidence="2">CRE-SRU-19 protein</fullName>
    </submittedName>
</protein>
<evidence type="ECO:0000313" key="2">
    <source>
        <dbReference type="EMBL" id="EFP04859.1"/>
    </source>
</evidence>
<evidence type="ECO:0000313" key="3">
    <source>
        <dbReference type="Proteomes" id="UP000008281"/>
    </source>
</evidence>
<organism evidence="3">
    <name type="scientific">Caenorhabditis remanei</name>
    <name type="common">Caenorhabditis vulgaris</name>
    <dbReference type="NCBI Taxonomy" id="31234"/>
    <lineage>
        <taxon>Eukaryota</taxon>
        <taxon>Metazoa</taxon>
        <taxon>Ecdysozoa</taxon>
        <taxon>Nematoda</taxon>
        <taxon>Chromadorea</taxon>
        <taxon>Rhabditida</taxon>
        <taxon>Rhabditina</taxon>
        <taxon>Rhabditomorpha</taxon>
        <taxon>Rhabditoidea</taxon>
        <taxon>Rhabditidae</taxon>
        <taxon>Peloderinae</taxon>
        <taxon>Caenorhabditis</taxon>
    </lineage>
</organism>
<keyword evidence="1" id="KW-0472">Membrane</keyword>
<feature type="transmembrane region" description="Helical" evidence="1">
    <location>
        <begin position="120"/>
        <end position="142"/>
    </location>
</feature>
<keyword evidence="3" id="KW-1185">Reference proteome</keyword>
<proteinExistence type="predicted"/>
<feature type="transmembrane region" description="Helical" evidence="1">
    <location>
        <begin position="203"/>
        <end position="227"/>
    </location>
</feature>
<dbReference type="OrthoDB" id="5888448at2759"/>
<dbReference type="InParanoid" id="E3MMB6"/>
<dbReference type="AlphaFoldDB" id="E3MMB6"/>
<keyword evidence="1" id="KW-0812">Transmembrane</keyword>
<keyword evidence="1" id="KW-1133">Transmembrane helix</keyword>
<dbReference type="PANTHER" id="PTHR46045:SF8">
    <property type="entry name" value="SERPENTINE RECEPTOR, CLASS U"/>
    <property type="match status" value="1"/>
</dbReference>
<evidence type="ECO:0000256" key="1">
    <source>
        <dbReference type="SAM" id="Phobius"/>
    </source>
</evidence>
<feature type="transmembrane region" description="Helical" evidence="1">
    <location>
        <begin position="24"/>
        <end position="46"/>
    </location>
</feature>